<comment type="similarity">
    <text evidence="1">Belongs to the UPF0236 family.</text>
</comment>
<name>A0A2K8NTT2_9MOLU</name>
<accession>A0A2K8NTT2</accession>
<sequence length="392" mass="45470">MNNSKLETTIAFINEQGLSNLKKEIEDYDQTWFKTRDKTLWKKSTNRKRFLRTKEGTILFSFRIYKNAETKKWFAPVLEEFDLSSKSPIPNFIRKEILNYIDTFGKYKAVKAAMNKLKITNMTISTYYRSLDLHQMEMEKAIKEKPKLQDGQLVYVFLDDAYPTVKNQDVKNITNKKVQKQIRVISFNLGKKENLESKKESLLISKRVGFIAGYVGFGPTISVEDTVQSIKQYGNNFYENFDNAQIIIGGDGDRSFKKIAKELNATLILDKFHSVKYLKDFFIRGKQKYNPQNQANLRHAKELLYLGEFESLMAFLKLFPNRSKVVKYFTNNSEAVVNNSLEYNFGVSVESEVCRLVKAILGFGSKALSDLVFMNMMTMRAFKINNEYDLSA</sequence>
<dbReference type="NCBIfam" id="NF046004">
    <property type="entry name" value="ICE_Mbov_0401"/>
    <property type="match status" value="1"/>
</dbReference>
<evidence type="ECO:0000313" key="2">
    <source>
        <dbReference type="EMBL" id="ATZ17199.1"/>
    </source>
</evidence>
<keyword evidence="3" id="KW-1185">Reference proteome</keyword>
<proteinExistence type="inferred from homology"/>
<dbReference type="EMBL" id="CP024963">
    <property type="protein sequence ID" value="ATZ17199.1"/>
    <property type="molecule type" value="Genomic_DNA"/>
</dbReference>
<gene>
    <name evidence="2" type="ORF">ELUMI_v1c04750</name>
</gene>
<dbReference type="KEGG" id="elj:ELUMI_v1c04750"/>
<organism evidence="2 3">
    <name type="scientific">Williamsoniiplasma luminosum</name>
    <dbReference type="NCBI Taxonomy" id="214888"/>
    <lineage>
        <taxon>Bacteria</taxon>
        <taxon>Bacillati</taxon>
        <taxon>Mycoplasmatota</taxon>
        <taxon>Mollicutes</taxon>
        <taxon>Entomoplasmatales</taxon>
        <taxon>Williamsoniiplasma</taxon>
    </lineage>
</organism>
<protein>
    <recommendedName>
        <fullName evidence="4">ISLre2 family transposase</fullName>
    </recommendedName>
</protein>
<dbReference type="Pfam" id="PF06782">
    <property type="entry name" value="UPF0236"/>
    <property type="match status" value="1"/>
</dbReference>
<dbReference type="AlphaFoldDB" id="A0A2K8NTT2"/>
<dbReference type="Proteomes" id="UP000232063">
    <property type="component" value="Chromosome"/>
</dbReference>
<dbReference type="InterPro" id="IPR009620">
    <property type="entry name" value="UPF0236"/>
</dbReference>
<dbReference type="OrthoDB" id="394306at2"/>
<reference evidence="2 3" key="1">
    <citation type="submission" date="2017-11" db="EMBL/GenBank/DDBJ databases">
        <title>Genome sequence of Entomoplasma luminosum PIMN-1 (ATCC 49195).</title>
        <authorList>
            <person name="Lo W.-S."/>
            <person name="Gasparich G.E."/>
            <person name="Kuo C.-H."/>
        </authorList>
    </citation>
    <scope>NUCLEOTIDE SEQUENCE [LARGE SCALE GENOMIC DNA]</scope>
    <source>
        <strain evidence="2 3">PIMN-1</strain>
    </source>
</reference>
<evidence type="ECO:0008006" key="4">
    <source>
        <dbReference type="Google" id="ProtNLM"/>
    </source>
</evidence>
<evidence type="ECO:0000256" key="1">
    <source>
        <dbReference type="ARBA" id="ARBA00006539"/>
    </source>
</evidence>
<dbReference type="RefSeq" id="WP_025734325.1">
    <property type="nucleotide sequence ID" value="NZ_CP024963.1"/>
</dbReference>
<evidence type="ECO:0000313" key="3">
    <source>
        <dbReference type="Proteomes" id="UP000232063"/>
    </source>
</evidence>